<gene>
    <name evidence="1" type="ORF">PoMZ_07830</name>
</gene>
<name>A0A4P7NG38_PYROR</name>
<proteinExistence type="predicted"/>
<dbReference type="Proteomes" id="UP000294847">
    <property type="component" value="Chromosome 4"/>
</dbReference>
<reference evidence="1 2" key="1">
    <citation type="journal article" date="2019" name="Mol. Biol. Evol.">
        <title>Blast fungal genomes show frequent chromosomal changes, gene gains and losses, and effector gene turnover.</title>
        <authorList>
            <person name="Gomez Luciano L.B."/>
            <person name="Jason Tsai I."/>
            <person name="Chuma I."/>
            <person name="Tosa Y."/>
            <person name="Chen Y.H."/>
            <person name="Li J.Y."/>
            <person name="Li M.Y."/>
            <person name="Jade Lu M.Y."/>
            <person name="Nakayashiki H."/>
            <person name="Li W.H."/>
        </authorList>
    </citation>
    <scope>NUCLEOTIDE SEQUENCE [LARGE SCALE GENOMIC DNA]</scope>
    <source>
        <strain evidence="1">MZ5-1-6</strain>
    </source>
</reference>
<accession>A0A4P7NG38</accession>
<evidence type="ECO:0000313" key="1">
    <source>
        <dbReference type="EMBL" id="QBZ60885.1"/>
    </source>
</evidence>
<dbReference type="EMBL" id="CP034207">
    <property type="protein sequence ID" value="QBZ60885.1"/>
    <property type="molecule type" value="Genomic_DNA"/>
</dbReference>
<organism evidence="1 2">
    <name type="scientific">Pyricularia oryzae</name>
    <name type="common">Rice blast fungus</name>
    <name type="synonym">Magnaporthe oryzae</name>
    <dbReference type="NCBI Taxonomy" id="318829"/>
    <lineage>
        <taxon>Eukaryota</taxon>
        <taxon>Fungi</taxon>
        <taxon>Dikarya</taxon>
        <taxon>Ascomycota</taxon>
        <taxon>Pezizomycotina</taxon>
        <taxon>Sordariomycetes</taxon>
        <taxon>Sordariomycetidae</taxon>
        <taxon>Magnaporthales</taxon>
        <taxon>Pyriculariaceae</taxon>
        <taxon>Pyricularia</taxon>
    </lineage>
</organism>
<protein>
    <submittedName>
        <fullName evidence="1">Uncharacterized protein</fullName>
    </submittedName>
</protein>
<sequence length="102" mass="11428">MSYWQRVRESRRLTESVMKPIPAMQIVLTWYHPNGARSISARASRRRSARSSMWANWLLKFLKAALPPAVKLLALTAAMRSASGVVTTPSDAIAEKNQSKTD</sequence>
<dbReference type="AlphaFoldDB" id="A0A4P7NG38"/>
<evidence type="ECO:0000313" key="2">
    <source>
        <dbReference type="Proteomes" id="UP000294847"/>
    </source>
</evidence>